<gene>
    <name evidence="4" type="ORF">N8M53_10190</name>
</gene>
<dbReference type="PANTHER" id="PTHR37483">
    <property type="entry name" value="UPF0125 PROTEIN RATB"/>
    <property type="match status" value="1"/>
</dbReference>
<comment type="similarity">
    <text evidence="1 2">Belongs to the UPF0125 (RnfH) family.</text>
</comment>
<evidence type="ECO:0000256" key="1">
    <source>
        <dbReference type="ARBA" id="ARBA00010645"/>
    </source>
</evidence>
<dbReference type="Pfam" id="PF03658">
    <property type="entry name" value="Ub-RnfH"/>
    <property type="match status" value="1"/>
</dbReference>
<evidence type="ECO:0000313" key="4">
    <source>
        <dbReference type="EMBL" id="WBA08184.1"/>
    </source>
</evidence>
<evidence type="ECO:0000313" key="5">
    <source>
        <dbReference type="Proteomes" id="UP001164748"/>
    </source>
</evidence>
<dbReference type="InterPro" id="IPR016155">
    <property type="entry name" value="Mopterin_synth/thiamin_S_b"/>
</dbReference>
<evidence type="ECO:0000256" key="3">
    <source>
        <dbReference type="SAM" id="MobiDB-lite"/>
    </source>
</evidence>
<dbReference type="PANTHER" id="PTHR37483:SF1">
    <property type="entry name" value="UPF0125 PROTEIN RATB"/>
    <property type="match status" value="1"/>
</dbReference>
<dbReference type="GeneID" id="89610013"/>
<dbReference type="InterPro" id="IPR005346">
    <property type="entry name" value="RnfH"/>
</dbReference>
<protein>
    <recommendedName>
        <fullName evidence="2">UPF0125 protein N8M53_10190</fullName>
    </recommendedName>
</protein>
<dbReference type="EMBL" id="CP114588">
    <property type="protein sequence ID" value="WBA08184.1"/>
    <property type="molecule type" value="Genomic_DNA"/>
</dbReference>
<reference evidence="4" key="1">
    <citation type="submission" date="2022-09" db="EMBL/GenBank/DDBJ databases">
        <authorList>
            <person name="Li Z.-J."/>
        </authorList>
    </citation>
    <scope>NUCLEOTIDE SEQUENCE</scope>
    <source>
        <strain evidence="4">TGB11</strain>
    </source>
</reference>
<dbReference type="HAMAP" id="MF_00460">
    <property type="entry name" value="UPF0125_RnfH"/>
    <property type="match status" value="1"/>
</dbReference>
<name>A0A854G1N6_9GAMM</name>
<organism evidence="4 5">
    <name type="scientific">Salinivibrio kushneri</name>
    <dbReference type="NCBI Taxonomy" id="1908198"/>
    <lineage>
        <taxon>Bacteria</taxon>
        <taxon>Pseudomonadati</taxon>
        <taxon>Pseudomonadota</taxon>
        <taxon>Gammaproteobacteria</taxon>
        <taxon>Vibrionales</taxon>
        <taxon>Vibrionaceae</taxon>
        <taxon>Salinivibrio</taxon>
    </lineage>
</organism>
<feature type="region of interest" description="Disordered" evidence="3">
    <location>
        <begin position="85"/>
        <end position="116"/>
    </location>
</feature>
<dbReference type="AlphaFoldDB" id="A0A854G1N6"/>
<proteinExistence type="inferred from homology"/>
<dbReference type="InterPro" id="IPR037021">
    <property type="entry name" value="RnfH_sf"/>
</dbReference>
<accession>A0A854G1N6</accession>
<dbReference type="RefSeq" id="WP_077486536.1">
    <property type="nucleotide sequence ID" value="NZ_CP114586.1"/>
</dbReference>
<dbReference type="SUPFAM" id="SSF54285">
    <property type="entry name" value="MoaD/ThiS"/>
    <property type="match status" value="1"/>
</dbReference>
<dbReference type="Gene3D" id="3.10.20.280">
    <property type="entry name" value="RnfH-like"/>
    <property type="match status" value="1"/>
</dbReference>
<evidence type="ECO:0000256" key="2">
    <source>
        <dbReference type="HAMAP-Rule" id="MF_00460"/>
    </source>
</evidence>
<dbReference type="NCBIfam" id="NF002490">
    <property type="entry name" value="PRK01777.1"/>
    <property type="match status" value="1"/>
</dbReference>
<sequence>MSEETLLHVEVVYPLPNEQRIFNCVVKPDSTVEDIIRQSGVLSAYPEIDLETNKVGVFSRPVKLDAQVRDGDRIEIYRPLQADPKEIRRRRAERAKQEGKADPVTGGRVDTQRKRS</sequence>
<dbReference type="Proteomes" id="UP001164748">
    <property type="component" value="Chromosome"/>
</dbReference>